<dbReference type="InterPro" id="IPR036271">
    <property type="entry name" value="Tet_transcr_reg_TetR-rel_C_sf"/>
</dbReference>
<dbReference type="InterPro" id="IPR001647">
    <property type="entry name" value="HTH_TetR"/>
</dbReference>
<evidence type="ECO:0000256" key="1">
    <source>
        <dbReference type="ARBA" id="ARBA00023125"/>
    </source>
</evidence>
<sequence length="206" mass="22614">MTNATRTWGGTTLADRRADRRRRLVEAGIELLGGGDSTAVTVRAVCRTARLTERYFYESFADRDALMLAVYEHVAESARQAILDAVTRVADTDPEEQARAAVRAFVELLIDDPRKGTVLLLVPITEPALNKRGAELLPTFTAMIRDRLPDGYDDVHRELTATSLIGALTYLFISYLDGSLDVPRERLIEHAVGMLVAAASPPDATS</sequence>
<dbReference type="InterPro" id="IPR050109">
    <property type="entry name" value="HTH-type_TetR-like_transc_reg"/>
</dbReference>
<keyword evidence="1 2" id="KW-0238">DNA-binding</keyword>
<dbReference type="Gene3D" id="1.10.357.10">
    <property type="entry name" value="Tetracycline Repressor, domain 2"/>
    <property type="match status" value="1"/>
</dbReference>
<evidence type="ECO:0000313" key="4">
    <source>
        <dbReference type="EMBL" id="MFO7192691.1"/>
    </source>
</evidence>
<dbReference type="PROSITE" id="PS50977">
    <property type="entry name" value="HTH_TETR_2"/>
    <property type="match status" value="1"/>
</dbReference>
<dbReference type="GO" id="GO:0003677">
    <property type="term" value="F:DNA binding"/>
    <property type="evidence" value="ECO:0007669"/>
    <property type="project" value="UniProtKB-UniRule"/>
</dbReference>
<name>A0ABD6FF90_9PSEU</name>
<dbReference type="SUPFAM" id="SSF46689">
    <property type="entry name" value="Homeodomain-like"/>
    <property type="match status" value="1"/>
</dbReference>
<gene>
    <name evidence="4" type="ORF">DIU77_010665</name>
</gene>
<evidence type="ECO:0000259" key="3">
    <source>
        <dbReference type="PROSITE" id="PS50977"/>
    </source>
</evidence>
<feature type="DNA-binding region" description="H-T-H motif" evidence="2">
    <location>
        <begin position="41"/>
        <end position="60"/>
    </location>
</feature>
<dbReference type="SUPFAM" id="SSF48498">
    <property type="entry name" value="Tetracyclin repressor-like, C-terminal domain"/>
    <property type="match status" value="1"/>
</dbReference>
<protein>
    <submittedName>
        <fullName evidence="4">TetR/AcrR family transcriptional regulator</fullName>
    </submittedName>
</protein>
<dbReference type="AlphaFoldDB" id="A0ABD6FF90"/>
<proteinExistence type="predicted"/>
<organism evidence="4 5">
    <name type="scientific">Thermocrispum agreste</name>
    <dbReference type="NCBI Taxonomy" id="37925"/>
    <lineage>
        <taxon>Bacteria</taxon>
        <taxon>Bacillati</taxon>
        <taxon>Actinomycetota</taxon>
        <taxon>Actinomycetes</taxon>
        <taxon>Pseudonocardiales</taxon>
        <taxon>Pseudonocardiaceae</taxon>
        <taxon>Thermocrispum</taxon>
    </lineage>
</organism>
<dbReference type="PANTHER" id="PTHR30055:SF209">
    <property type="entry name" value="POSSIBLE TRANSCRIPTIONAL REGULATORY PROTEIN (PROBABLY TETR-FAMILY)"/>
    <property type="match status" value="1"/>
</dbReference>
<evidence type="ECO:0000313" key="5">
    <source>
        <dbReference type="Proteomes" id="UP000249324"/>
    </source>
</evidence>
<accession>A0ABD6FF90</accession>
<dbReference type="PANTHER" id="PTHR30055">
    <property type="entry name" value="HTH-TYPE TRANSCRIPTIONAL REGULATOR RUTR"/>
    <property type="match status" value="1"/>
</dbReference>
<dbReference type="Proteomes" id="UP000249324">
    <property type="component" value="Unassembled WGS sequence"/>
</dbReference>
<dbReference type="GO" id="GO:0006355">
    <property type="term" value="P:regulation of DNA-templated transcription"/>
    <property type="evidence" value="ECO:0007669"/>
    <property type="project" value="UniProtKB-ARBA"/>
</dbReference>
<dbReference type="EMBL" id="QGUI02000121">
    <property type="protein sequence ID" value="MFO7192691.1"/>
    <property type="molecule type" value="Genomic_DNA"/>
</dbReference>
<evidence type="ECO:0000256" key="2">
    <source>
        <dbReference type="PROSITE-ProRule" id="PRU00335"/>
    </source>
</evidence>
<comment type="caution">
    <text evidence="4">The sequence shown here is derived from an EMBL/GenBank/DDBJ whole genome shotgun (WGS) entry which is preliminary data.</text>
</comment>
<feature type="domain" description="HTH tetR-type" evidence="3">
    <location>
        <begin position="18"/>
        <end position="78"/>
    </location>
</feature>
<dbReference type="InterPro" id="IPR009057">
    <property type="entry name" value="Homeodomain-like_sf"/>
</dbReference>
<reference evidence="4 5" key="1">
    <citation type="journal article" date="2021" name="BMC Genomics">
        <title>Genome-resolved metagenome and metatranscriptome analyses of thermophilic composting reveal key bacterial players and their metabolic interactions.</title>
        <authorList>
            <person name="Braga L.P.P."/>
            <person name="Pereira R.V."/>
            <person name="Martins L.F."/>
            <person name="Moura L.M.S."/>
            <person name="Sanchez F.B."/>
            <person name="Patane J.S.L."/>
            <person name="da Silva A.M."/>
            <person name="Setubal J.C."/>
        </authorList>
    </citation>
    <scope>NUCLEOTIDE SEQUENCE [LARGE SCALE GENOMIC DNA]</scope>
    <source>
        <strain evidence="4">ZC4RG45</strain>
    </source>
</reference>